<comment type="caution">
    <text evidence="1">The sequence shown here is derived from an EMBL/GenBank/DDBJ whole genome shotgun (WGS) entry which is preliminary data.</text>
</comment>
<dbReference type="AlphaFoldDB" id="A0AAE1DDU6"/>
<reference evidence="1" key="1">
    <citation type="journal article" date="2023" name="G3 (Bethesda)">
        <title>A reference genome for the long-term kleptoplast-retaining sea slug Elysia crispata morphotype clarki.</title>
        <authorList>
            <person name="Eastman K.E."/>
            <person name="Pendleton A.L."/>
            <person name="Shaikh M.A."/>
            <person name="Suttiyut T."/>
            <person name="Ogas R."/>
            <person name="Tomko P."/>
            <person name="Gavelis G."/>
            <person name="Widhalm J.R."/>
            <person name="Wisecaver J.H."/>
        </authorList>
    </citation>
    <scope>NUCLEOTIDE SEQUENCE</scope>
    <source>
        <strain evidence="1">ECLA1</strain>
    </source>
</reference>
<dbReference type="EMBL" id="JAWDGP010004193">
    <property type="protein sequence ID" value="KAK3766847.1"/>
    <property type="molecule type" value="Genomic_DNA"/>
</dbReference>
<sequence length="107" mass="12529">MGKCPKLDGRLGKTLASVEHFPRIFYRCFAKVEHLHRIFYRCFAIVEHLHRILHRASYSRLYRKHEVPVGSLGRHNGRAGRSALWSFVRMLYTRGIPVRNGASPQER</sequence>
<protein>
    <submittedName>
        <fullName evidence="1">Uncharacterized protein</fullName>
    </submittedName>
</protein>
<evidence type="ECO:0000313" key="1">
    <source>
        <dbReference type="EMBL" id="KAK3766847.1"/>
    </source>
</evidence>
<name>A0AAE1DDU6_9GAST</name>
<dbReference type="Proteomes" id="UP001283361">
    <property type="component" value="Unassembled WGS sequence"/>
</dbReference>
<organism evidence="1 2">
    <name type="scientific">Elysia crispata</name>
    <name type="common">lettuce slug</name>
    <dbReference type="NCBI Taxonomy" id="231223"/>
    <lineage>
        <taxon>Eukaryota</taxon>
        <taxon>Metazoa</taxon>
        <taxon>Spiralia</taxon>
        <taxon>Lophotrochozoa</taxon>
        <taxon>Mollusca</taxon>
        <taxon>Gastropoda</taxon>
        <taxon>Heterobranchia</taxon>
        <taxon>Euthyneura</taxon>
        <taxon>Panpulmonata</taxon>
        <taxon>Sacoglossa</taxon>
        <taxon>Placobranchoidea</taxon>
        <taxon>Plakobranchidae</taxon>
        <taxon>Elysia</taxon>
    </lineage>
</organism>
<evidence type="ECO:0000313" key="2">
    <source>
        <dbReference type="Proteomes" id="UP001283361"/>
    </source>
</evidence>
<gene>
    <name evidence="1" type="ORF">RRG08_051991</name>
</gene>
<proteinExistence type="predicted"/>
<keyword evidence="2" id="KW-1185">Reference proteome</keyword>
<accession>A0AAE1DDU6</accession>